<reference evidence="2 3" key="1">
    <citation type="journal article" date="2019" name="Commun. Biol.">
        <title>The bagworm genome reveals a unique fibroin gene that provides high tensile strength.</title>
        <authorList>
            <person name="Kono N."/>
            <person name="Nakamura H."/>
            <person name="Ohtoshi R."/>
            <person name="Tomita M."/>
            <person name="Numata K."/>
            <person name="Arakawa K."/>
        </authorList>
    </citation>
    <scope>NUCLEOTIDE SEQUENCE [LARGE SCALE GENOMIC DNA]</scope>
</reference>
<protein>
    <submittedName>
        <fullName evidence="2">Uncharacterized protein</fullName>
    </submittedName>
</protein>
<comment type="caution">
    <text evidence="2">The sequence shown here is derived from an EMBL/GenBank/DDBJ whole genome shotgun (WGS) entry which is preliminary data.</text>
</comment>
<dbReference type="Proteomes" id="UP000299102">
    <property type="component" value="Unassembled WGS sequence"/>
</dbReference>
<feature type="region of interest" description="Disordered" evidence="1">
    <location>
        <begin position="1"/>
        <end position="33"/>
    </location>
</feature>
<dbReference type="EMBL" id="BGZK01000580">
    <property type="protein sequence ID" value="GBP51379.1"/>
    <property type="molecule type" value="Genomic_DNA"/>
</dbReference>
<proteinExistence type="predicted"/>
<evidence type="ECO:0000313" key="3">
    <source>
        <dbReference type="Proteomes" id="UP000299102"/>
    </source>
</evidence>
<name>A0A4C1WM41_EUMVA</name>
<sequence length="276" mass="31266">MRDRPYSASRSLSCRPQPQLHGASGQSSLKNRHPSLRKLTRVLRAMPLNLFLPDTKVRRVSTRIENVDRLRPYTGRSHRDRRDVSPRPCAGWCTCVRLSKGTTQSVRARVRKNVCVCVHACEGVSSALDPKGGKPVHPTRAPVSGGTKIIIIKVKSPQADKHYQRDVLFWLHLASCYYESKVTQYSLLQTTGVEFITRQNNAPNVPQARDIEIFWPLCKKKYKKYTNIPQRLTSFKHRWTRLVKGVTATSGKAIMKRAAINMRKFGCKGFAGAKVI</sequence>
<dbReference type="STRING" id="151549.A0A4C1WM41"/>
<organism evidence="2 3">
    <name type="scientific">Eumeta variegata</name>
    <name type="common">Bagworm moth</name>
    <name type="synonym">Eumeta japonica</name>
    <dbReference type="NCBI Taxonomy" id="151549"/>
    <lineage>
        <taxon>Eukaryota</taxon>
        <taxon>Metazoa</taxon>
        <taxon>Ecdysozoa</taxon>
        <taxon>Arthropoda</taxon>
        <taxon>Hexapoda</taxon>
        <taxon>Insecta</taxon>
        <taxon>Pterygota</taxon>
        <taxon>Neoptera</taxon>
        <taxon>Endopterygota</taxon>
        <taxon>Lepidoptera</taxon>
        <taxon>Glossata</taxon>
        <taxon>Ditrysia</taxon>
        <taxon>Tineoidea</taxon>
        <taxon>Psychidae</taxon>
        <taxon>Oiketicinae</taxon>
        <taxon>Eumeta</taxon>
    </lineage>
</organism>
<dbReference type="AlphaFoldDB" id="A0A4C1WM41"/>
<evidence type="ECO:0000313" key="2">
    <source>
        <dbReference type="EMBL" id="GBP51379.1"/>
    </source>
</evidence>
<dbReference type="OrthoDB" id="10025891at2759"/>
<gene>
    <name evidence="2" type="ORF">EVAR_38773_1</name>
</gene>
<accession>A0A4C1WM41</accession>
<evidence type="ECO:0000256" key="1">
    <source>
        <dbReference type="SAM" id="MobiDB-lite"/>
    </source>
</evidence>
<keyword evidence="3" id="KW-1185">Reference proteome</keyword>